<keyword evidence="2" id="KW-1185">Reference proteome</keyword>
<reference evidence="3" key="1">
    <citation type="submission" date="2017-02" db="UniProtKB">
        <authorList>
            <consortium name="WormBaseParasite"/>
        </authorList>
    </citation>
    <scope>IDENTIFICATION</scope>
</reference>
<dbReference type="PANTHER" id="PTHR34311:SF3">
    <property type="entry name" value="DUF19 DOMAIN-CONTAINING PROTEIN"/>
    <property type="match status" value="1"/>
</dbReference>
<organism evidence="2 3">
    <name type="scientific">Parastrongyloides trichosuri</name>
    <name type="common">Possum-specific nematode worm</name>
    <dbReference type="NCBI Taxonomy" id="131310"/>
    <lineage>
        <taxon>Eukaryota</taxon>
        <taxon>Metazoa</taxon>
        <taxon>Ecdysozoa</taxon>
        <taxon>Nematoda</taxon>
        <taxon>Chromadorea</taxon>
        <taxon>Rhabditida</taxon>
        <taxon>Tylenchina</taxon>
        <taxon>Panagrolaimomorpha</taxon>
        <taxon>Strongyloidoidea</taxon>
        <taxon>Strongyloididae</taxon>
        <taxon>Parastrongyloides</taxon>
    </lineage>
</organism>
<feature type="chain" id="PRO_5005892120" evidence="1">
    <location>
        <begin position="17"/>
        <end position="237"/>
    </location>
</feature>
<evidence type="ECO:0000256" key="1">
    <source>
        <dbReference type="SAM" id="SignalP"/>
    </source>
</evidence>
<keyword evidence="1" id="KW-0732">Signal</keyword>
<dbReference type="WBParaSite" id="PTRK_0001116300.1">
    <property type="protein sequence ID" value="PTRK_0001116300.1"/>
    <property type="gene ID" value="PTRK_0001116300"/>
</dbReference>
<name>A0A0N4ZRM9_PARTI</name>
<accession>A0A0N4ZRM9</accession>
<dbReference type="PANTHER" id="PTHR34311">
    <property type="entry name" value="PROTEIN CBG21698-RELATED"/>
    <property type="match status" value="1"/>
</dbReference>
<dbReference type="Proteomes" id="UP000038045">
    <property type="component" value="Unplaced"/>
</dbReference>
<sequence>MRIILFIFSTLSLVSSFLFDDIFNLPNEVLKKFPVFAIDGNNCNDVAFNHCQYSFNVALNIDTSLTWRNGSNFMYAVEKSIFKNGTAKGFIGACQARKAFYNCLGDMYSSCVNNYYLISKMSNTDDISEAYRYTGFFKTFDFACNGGFEIGIREYNTLSSLDESTTAQNCMKSFDSSVGSQSDQVCKAAGAYATCLQNYFNSQLGLMEGWWVCERTRSGFAETCPQIKCLVTANPTN</sequence>
<feature type="signal peptide" evidence="1">
    <location>
        <begin position="1"/>
        <end position="16"/>
    </location>
</feature>
<proteinExistence type="predicted"/>
<dbReference type="AlphaFoldDB" id="A0A0N4ZRM9"/>
<evidence type="ECO:0000313" key="2">
    <source>
        <dbReference type="Proteomes" id="UP000038045"/>
    </source>
</evidence>
<protein>
    <submittedName>
        <fullName evidence="3">DUF19 domain-containing protein</fullName>
    </submittedName>
</protein>
<evidence type="ECO:0000313" key="3">
    <source>
        <dbReference type="WBParaSite" id="PTRK_0001116300.1"/>
    </source>
</evidence>